<feature type="transmembrane region" description="Helical" evidence="7">
    <location>
        <begin position="158"/>
        <end position="179"/>
    </location>
</feature>
<evidence type="ECO:0000313" key="10">
    <source>
        <dbReference type="EMBL" id="QBD74599.1"/>
    </source>
</evidence>
<evidence type="ECO:0000256" key="7">
    <source>
        <dbReference type="RuleBase" id="RU363032"/>
    </source>
</evidence>
<evidence type="ECO:0000259" key="9">
    <source>
        <dbReference type="PROSITE" id="PS50928"/>
    </source>
</evidence>
<organism evidence="10 11">
    <name type="scientific">Ktedonosporobacter rubrisoli</name>
    <dbReference type="NCBI Taxonomy" id="2509675"/>
    <lineage>
        <taxon>Bacteria</taxon>
        <taxon>Bacillati</taxon>
        <taxon>Chloroflexota</taxon>
        <taxon>Ktedonobacteria</taxon>
        <taxon>Ktedonobacterales</taxon>
        <taxon>Ktedonosporobacteraceae</taxon>
        <taxon>Ktedonosporobacter</taxon>
    </lineage>
</organism>
<dbReference type="GO" id="GO:0005886">
    <property type="term" value="C:plasma membrane"/>
    <property type="evidence" value="ECO:0007669"/>
    <property type="project" value="UniProtKB-SubCell"/>
</dbReference>
<keyword evidence="2 7" id="KW-0813">Transport</keyword>
<dbReference type="Pfam" id="PF00528">
    <property type="entry name" value="BPD_transp_1"/>
    <property type="match status" value="1"/>
</dbReference>
<keyword evidence="6 7" id="KW-0472">Membrane</keyword>
<feature type="transmembrane region" description="Helical" evidence="7">
    <location>
        <begin position="33"/>
        <end position="55"/>
    </location>
</feature>
<evidence type="ECO:0000256" key="5">
    <source>
        <dbReference type="ARBA" id="ARBA00022989"/>
    </source>
</evidence>
<proteinExistence type="inferred from homology"/>
<feature type="transmembrane region" description="Helical" evidence="7">
    <location>
        <begin position="129"/>
        <end position="152"/>
    </location>
</feature>
<comment type="similarity">
    <text evidence="7">Belongs to the binding-protein-dependent transport system permease family.</text>
</comment>
<keyword evidence="4 7" id="KW-0812">Transmembrane</keyword>
<keyword evidence="11" id="KW-1185">Reference proteome</keyword>
<evidence type="ECO:0000256" key="3">
    <source>
        <dbReference type="ARBA" id="ARBA00022475"/>
    </source>
</evidence>
<comment type="subcellular location">
    <subcellularLocation>
        <location evidence="1 7">Cell membrane</location>
        <topology evidence="1 7">Multi-pass membrane protein</topology>
    </subcellularLocation>
</comment>
<feature type="transmembrane region" description="Helical" evidence="7">
    <location>
        <begin position="93"/>
        <end position="117"/>
    </location>
</feature>
<feature type="region of interest" description="Disordered" evidence="8">
    <location>
        <begin position="1"/>
        <end position="24"/>
    </location>
</feature>
<dbReference type="EMBL" id="CP035758">
    <property type="protein sequence ID" value="QBD74599.1"/>
    <property type="molecule type" value="Genomic_DNA"/>
</dbReference>
<dbReference type="RefSeq" id="WP_129885198.1">
    <property type="nucleotide sequence ID" value="NZ_CP035758.1"/>
</dbReference>
<sequence length="299" mass="32789">MLSAHAQDRKQSRDAETPRGKVARAGHTKKQNLWVYALLSLGLILVGAPFIWMLFGSVKTEAELTRIPPTWFPQAPTWDNYVKLFSLLNFPTYVVNSVLITLAVTVLNLLFCSMLGYALAKLKFRGKHILFLLVLGTLMVPGAVTLVPLFVLMSKLHLVNSLSAVILPEAAASMGVFLMRQFMMDIPDELLDAGRVDGASELFIYSRLVLPLSGPALATLAILTFLSSWNDFLWPLIVLTSDQKYNLPVALATFAVGQHTSDTGLLMAGAVIVVIPVIAVFLLLQRYFTQGIVMTGLKG</sequence>
<feature type="domain" description="ABC transmembrane type-1" evidence="9">
    <location>
        <begin position="94"/>
        <end position="284"/>
    </location>
</feature>
<evidence type="ECO:0000256" key="6">
    <source>
        <dbReference type="ARBA" id="ARBA00023136"/>
    </source>
</evidence>
<dbReference type="PROSITE" id="PS50928">
    <property type="entry name" value="ABC_TM1"/>
    <property type="match status" value="1"/>
</dbReference>
<protein>
    <submittedName>
        <fullName evidence="10">Carbohydrate ABC transporter permease</fullName>
    </submittedName>
</protein>
<reference evidence="10 11" key="1">
    <citation type="submission" date="2019-01" db="EMBL/GenBank/DDBJ databases">
        <title>Ktedonosporobacter rubrisoli SCAWS-G2.</title>
        <authorList>
            <person name="Huang Y."/>
            <person name="Yan B."/>
        </authorList>
    </citation>
    <scope>NUCLEOTIDE SEQUENCE [LARGE SCALE GENOMIC DNA]</scope>
    <source>
        <strain evidence="10 11">SCAWS-G2</strain>
    </source>
</reference>
<accession>A0A4P6JHT5</accession>
<feature type="compositionally biased region" description="Basic and acidic residues" evidence="8">
    <location>
        <begin position="1"/>
        <end position="19"/>
    </location>
</feature>
<keyword evidence="5 7" id="KW-1133">Transmembrane helix</keyword>
<keyword evidence="3" id="KW-1003">Cell membrane</keyword>
<evidence type="ECO:0000256" key="1">
    <source>
        <dbReference type="ARBA" id="ARBA00004651"/>
    </source>
</evidence>
<dbReference type="KEGG" id="kbs:EPA93_00750"/>
<dbReference type="SUPFAM" id="SSF161098">
    <property type="entry name" value="MetI-like"/>
    <property type="match status" value="1"/>
</dbReference>
<dbReference type="PANTHER" id="PTHR43744">
    <property type="entry name" value="ABC TRANSPORTER PERMEASE PROTEIN MG189-RELATED-RELATED"/>
    <property type="match status" value="1"/>
</dbReference>
<feature type="transmembrane region" description="Helical" evidence="7">
    <location>
        <begin position="264"/>
        <end position="284"/>
    </location>
</feature>
<dbReference type="GO" id="GO:0055085">
    <property type="term" value="P:transmembrane transport"/>
    <property type="evidence" value="ECO:0007669"/>
    <property type="project" value="InterPro"/>
</dbReference>
<evidence type="ECO:0000256" key="8">
    <source>
        <dbReference type="SAM" id="MobiDB-lite"/>
    </source>
</evidence>
<dbReference type="AlphaFoldDB" id="A0A4P6JHT5"/>
<gene>
    <name evidence="10" type="ORF">EPA93_00750</name>
</gene>
<dbReference type="PANTHER" id="PTHR43744:SF12">
    <property type="entry name" value="ABC TRANSPORTER PERMEASE PROTEIN MG189-RELATED"/>
    <property type="match status" value="1"/>
</dbReference>
<dbReference type="OrthoDB" id="9787837at2"/>
<evidence type="ECO:0000256" key="2">
    <source>
        <dbReference type="ARBA" id="ARBA00022448"/>
    </source>
</evidence>
<feature type="transmembrane region" description="Helical" evidence="7">
    <location>
        <begin position="208"/>
        <end position="229"/>
    </location>
</feature>
<name>A0A4P6JHT5_KTERU</name>
<dbReference type="InterPro" id="IPR000515">
    <property type="entry name" value="MetI-like"/>
</dbReference>
<evidence type="ECO:0000256" key="4">
    <source>
        <dbReference type="ARBA" id="ARBA00022692"/>
    </source>
</evidence>
<dbReference type="InterPro" id="IPR035906">
    <property type="entry name" value="MetI-like_sf"/>
</dbReference>
<evidence type="ECO:0000313" key="11">
    <source>
        <dbReference type="Proteomes" id="UP000290365"/>
    </source>
</evidence>
<dbReference type="Proteomes" id="UP000290365">
    <property type="component" value="Chromosome"/>
</dbReference>
<dbReference type="CDD" id="cd06261">
    <property type="entry name" value="TM_PBP2"/>
    <property type="match status" value="1"/>
</dbReference>
<dbReference type="Gene3D" id="1.10.3720.10">
    <property type="entry name" value="MetI-like"/>
    <property type="match status" value="1"/>
</dbReference>